<dbReference type="EMBL" id="AMZH03002810">
    <property type="protein sequence ID" value="RRT74313.1"/>
    <property type="molecule type" value="Genomic_DNA"/>
</dbReference>
<sequence>SFSFEDPKIPVPLYIGVHVVVLPFFIPHRSPLVWQPSCSTSSALVAAIAGRASR</sequence>
<organism evidence="1 2">
    <name type="scientific">Ensete ventricosum</name>
    <name type="common">Abyssinian banana</name>
    <name type="synonym">Musa ensete</name>
    <dbReference type="NCBI Taxonomy" id="4639"/>
    <lineage>
        <taxon>Eukaryota</taxon>
        <taxon>Viridiplantae</taxon>
        <taxon>Streptophyta</taxon>
        <taxon>Embryophyta</taxon>
        <taxon>Tracheophyta</taxon>
        <taxon>Spermatophyta</taxon>
        <taxon>Magnoliopsida</taxon>
        <taxon>Liliopsida</taxon>
        <taxon>Zingiberales</taxon>
        <taxon>Musaceae</taxon>
        <taxon>Ensete</taxon>
    </lineage>
</organism>
<evidence type="ECO:0000313" key="2">
    <source>
        <dbReference type="Proteomes" id="UP000287651"/>
    </source>
</evidence>
<protein>
    <submittedName>
        <fullName evidence="1">Uncharacterized protein</fullName>
    </submittedName>
</protein>
<dbReference type="Proteomes" id="UP000287651">
    <property type="component" value="Unassembled WGS sequence"/>
</dbReference>
<dbReference type="AlphaFoldDB" id="A0A427ADJ8"/>
<proteinExistence type="predicted"/>
<feature type="non-terminal residue" evidence="1">
    <location>
        <position position="1"/>
    </location>
</feature>
<name>A0A427ADJ8_ENSVE</name>
<gene>
    <name evidence="1" type="ORF">B296_00019659</name>
</gene>
<comment type="caution">
    <text evidence="1">The sequence shown here is derived from an EMBL/GenBank/DDBJ whole genome shotgun (WGS) entry which is preliminary data.</text>
</comment>
<reference evidence="1 2" key="1">
    <citation type="journal article" date="2014" name="Agronomy (Basel)">
        <title>A Draft Genome Sequence for Ensete ventricosum, the Drought-Tolerant Tree Against Hunger.</title>
        <authorList>
            <person name="Harrison J."/>
            <person name="Moore K.A."/>
            <person name="Paszkiewicz K."/>
            <person name="Jones T."/>
            <person name="Grant M."/>
            <person name="Ambacheew D."/>
            <person name="Muzemil S."/>
            <person name="Studholme D.J."/>
        </authorList>
    </citation>
    <scope>NUCLEOTIDE SEQUENCE [LARGE SCALE GENOMIC DNA]</scope>
</reference>
<evidence type="ECO:0000313" key="1">
    <source>
        <dbReference type="EMBL" id="RRT74313.1"/>
    </source>
</evidence>
<accession>A0A427ADJ8</accession>